<keyword evidence="3" id="KW-1185">Reference proteome</keyword>
<dbReference type="AlphaFoldDB" id="A0A931BRQ2"/>
<protein>
    <submittedName>
        <fullName evidence="2">Uncharacterized protein</fullName>
    </submittedName>
</protein>
<dbReference type="EMBL" id="JADQDO010000006">
    <property type="protein sequence ID" value="MBF9234474.1"/>
    <property type="molecule type" value="Genomic_DNA"/>
</dbReference>
<feature type="region of interest" description="Disordered" evidence="1">
    <location>
        <begin position="146"/>
        <end position="173"/>
    </location>
</feature>
<dbReference type="RefSeq" id="WP_196272458.1">
    <property type="nucleotide sequence ID" value="NZ_JADQDO010000006.1"/>
</dbReference>
<comment type="caution">
    <text evidence="2">The sequence shown here is derived from an EMBL/GenBank/DDBJ whole genome shotgun (WGS) entry which is preliminary data.</text>
</comment>
<gene>
    <name evidence="2" type="ORF">I2H38_13935</name>
</gene>
<sequence>MGVGQQGDERKRQTDIGTEEWSVLKDEVGGIAGAAVDRGRLFIDAAREQATHYAGRRKDDVAQSVADFATSLRDATSSFDDRQNIRAVVDSAAEGLEQLADTIREHNFADIVGAVEDIARRRPGVVAALSITVGFLTARFIKSTAEDLREDRSSHRTGGHAMRNRDPRLQVDA</sequence>
<proteinExistence type="predicted"/>
<organism evidence="2 3">
    <name type="scientific">Microvirga alba</name>
    <dbReference type="NCBI Taxonomy" id="2791025"/>
    <lineage>
        <taxon>Bacteria</taxon>
        <taxon>Pseudomonadati</taxon>
        <taxon>Pseudomonadota</taxon>
        <taxon>Alphaproteobacteria</taxon>
        <taxon>Hyphomicrobiales</taxon>
        <taxon>Methylobacteriaceae</taxon>
        <taxon>Microvirga</taxon>
    </lineage>
</organism>
<evidence type="ECO:0000313" key="2">
    <source>
        <dbReference type="EMBL" id="MBF9234474.1"/>
    </source>
</evidence>
<accession>A0A931BRQ2</accession>
<feature type="compositionally biased region" description="Basic and acidic residues" evidence="1">
    <location>
        <begin position="163"/>
        <end position="173"/>
    </location>
</feature>
<dbReference type="Proteomes" id="UP000599312">
    <property type="component" value="Unassembled WGS sequence"/>
</dbReference>
<evidence type="ECO:0000256" key="1">
    <source>
        <dbReference type="SAM" id="MobiDB-lite"/>
    </source>
</evidence>
<evidence type="ECO:0000313" key="3">
    <source>
        <dbReference type="Proteomes" id="UP000599312"/>
    </source>
</evidence>
<reference evidence="2" key="1">
    <citation type="submission" date="2020-11" db="EMBL/GenBank/DDBJ databases">
        <authorList>
            <person name="Kim M.K."/>
        </authorList>
    </citation>
    <scope>NUCLEOTIDE SEQUENCE</scope>
    <source>
        <strain evidence="2">BT350</strain>
    </source>
</reference>
<name>A0A931BRQ2_9HYPH</name>